<keyword evidence="7" id="KW-0547">Nucleotide-binding</keyword>
<comment type="cofactor">
    <cofactor evidence="2">
        <name>Mg(2+)</name>
        <dbReference type="ChEBI" id="CHEBI:18420"/>
    </cofactor>
</comment>
<dbReference type="PROSITE" id="PS00517">
    <property type="entry name" value="RNASE_3_1"/>
    <property type="match status" value="1"/>
</dbReference>
<dbReference type="GO" id="GO:0005524">
    <property type="term" value="F:ATP binding"/>
    <property type="evidence" value="ECO:0007669"/>
    <property type="project" value="UniProtKB-KW"/>
</dbReference>
<evidence type="ECO:0000256" key="18">
    <source>
        <dbReference type="SAM" id="MobiDB-lite"/>
    </source>
</evidence>
<feature type="region of interest" description="Disordered" evidence="18">
    <location>
        <begin position="1"/>
        <end position="35"/>
    </location>
</feature>
<keyword evidence="15" id="KW-0464">Manganese</keyword>
<evidence type="ECO:0000256" key="6">
    <source>
        <dbReference type="ARBA" id="ARBA00022737"/>
    </source>
</evidence>
<evidence type="ECO:0000256" key="10">
    <source>
        <dbReference type="ARBA" id="ARBA00022833"/>
    </source>
</evidence>
<dbReference type="InterPro" id="IPR000999">
    <property type="entry name" value="RNase_III_dom"/>
</dbReference>
<evidence type="ECO:0000256" key="13">
    <source>
        <dbReference type="ARBA" id="ARBA00022884"/>
    </source>
</evidence>
<evidence type="ECO:0000256" key="3">
    <source>
        <dbReference type="ARBA" id="ARBA00020797"/>
    </source>
</evidence>
<dbReference type="Pfam" id="PF00270">
    <property type="entry name" value="DEAD"/>
    <property type="match status" value="1"/>
</dbReference>
<evidence type="ECO:0000256" key="15">
    <source>
        <dbReference type="ARBA" id="ARBA00023211"/>
    </source>
</evidence>
<dbReference type="Pfam" id="PF24995">
    <property type="entry name" value="DSRM_2"/>
    <property type="match status" value="1"/>
</dbReference>
<dbReference type="PANTHER" id="PTHR14950">
    <property type="entry name" value="DICER-RELATED"/>
    <property type="match status" value="1"/>
</dbReference>
<evidence type="ECO:0000256" key="9">
    <source>
        <dbReference type="ARBA" id="ARBA00022806"/>
    </source>
</evidence>
<dbReference type="CDD" id="cd18802">
    <property type="entry name" value="SF2_C_dicer"/>
    <property type="match status" value="1"/>
</dbReference>
<keyword evidence="8" id="KW-0378">Hydrolase</keyword>
<evidence type="ECO:0000256" key="5">
    <source>
        <dbReference type="ARBA" id="ARBA00022723"/>
    </source>
</evidence>
<dbReference type="Gene3D" id="3.30.160.380">
    <property type="entry name" value="Dicer dimerisation domain"/>
    <property type="match status" value="1"/>
</dbReference>
<dbReference type="GO" id="GO:0005634">
    <property type="term" value="C:nucleus"/>
    <property type="evidence" value="ECO:0007669"/>
    <property type="project" value="TreeGrafter"/>
</dbReference>
<dbReference type="CDD" id="cd00593">
    <property type="entry name" value="RIBOc"/>
    <property type="match status" value="2"/>
</dbReference>
<feature type="domain" description="RNase III" evidence="19">
    <location>
        <begin position="1024"/>
        <end position="1176"/>
    </location>
</feature>
<comment type="cofactor">
    <cofactor evidence="1">
        <name>Mn(2+)</name>
        <dbReference type="ChEBI" id="CHEBI:29035"/>
    </cofactor>
</comment>
<dbReference type="PROSITE" id="PS50142">
    <property type="entry name" value="RNASE_3_2"/>
    <property type="match status" value="2"/>
</dbReference>
<feature type="domain" description="Dicer dsRNA-binding fold" evidence="23">
    <location>
        <begin position="620"/>
        <end position="710"/>
    </location>
</feature>
<dbReference type="InterPro" id="IPR056755">
    <property type="entry name" value="DSRM_2"/>
</dbReference>
<dbReference type="InterPro" id="IPR038248">
    <property type="entry name" value="Dicer_dimer_sf"/>
</dbReference>
<evidence type="ECO:0000256" key="12">
    <source>
        <dbReference type="ARBA" id="ARBA00022842"/>
    </source>
</evidence>
<keyword evidence="14" id="KW-0051">Antiviral defense</keyword>
<keyword evidence="10" id="KW-0862">Zinc</keyword>
<dbReference type="SUPFAM" id="SSF69065">
    <property type="entry name" value="RNase III domain-like"/>
    <property type="match status" value="2"/>
</dbReference>
<dbReference type="InterPro" id="IPR036389">
    <property type="entry name" value="RNase_III_sf"/>
</dbReference>
<dbReference type="FunFam" id="1.10.1520.10:FF:000015">
    <property type="entry name" value="Dicer-like protein 1"/>
    <property type="match status" value="1"/>
</dbReference>
<comment type="caution">
    <text evidence="24">The sequence shown here is derived from an EMBL/GenBank/DDBJ whole genome shotgun (WGS) entry which is preliminary data.</text>
</comment>
<dbReference type="Gene3D" id="1.10.1520.10">
    <property type="entry name" value="Ribonuclease III domain"/>
    <property type="match status" value="2"/>
</dbReference>
<dbReference type="GO" id="GO:0005737">
    <property type="term" value="C:cytoplasm"/>
    <property type="evidence" value="ECO:0007669"/>
    <property type="project" value="TreeGrafter"/>
</dbReference>
<dbReference type="EMBL" id="CAJPDQ010000001">
    <property type="protein sequence ID" value="CAF9903518.1"/>
    <property type="molecule type" value="Genomic_DNA"/>
</dbReference>
<name>A0A8H3I3S8_9LECA</name>
<dbReference type="FunFam" id="3.40.50.300:FF:000628">
    <property type="entry name" value="Endoribonuclease Dicer"/>
    <property type="match status" value="1"/>
</dbReference>
<dbReference type="Pfam" id="PF00636">
    <property type="entry name" value="Ribonuclease_3"/>
    <property type="match status" value="2"/>
</dbReference>
<evidence type="ECO:0000256" key="14">
    <source>
        <dbReference type="ARBA" id="ARBA00023118"/>
    </source>
</evidence>
<keyword evidence="5" id="KW-0479">Metal-binding</keyword>
<dbReference type="SMART" id="SM00487">
    <property type="entry name" value="DEXDc"/>
    <property type="match status" value="1"/>
</dbReference>
<dbReference type="GO" id="GO:0004386">
    <property type="term" value="F:helicase activity"/>
    <property type="evidence" value="ECO:0007669"/>
    <property type="project" value="UniProtKB-KW"/>
</dbReference>
<dbReference type="GO" id="GO:0050688">
    <property type="term" value="P:regulation of defense response to virus"/>
    <property type="evidence" value="ECO:0007669"/>
    <property type="project" value="UniProtKB-KW"/>
</dbReference>
<dbReference type="OrthoDB" id="416741at2759"/>
<dbReference type="GO" id="GO:0046872">
    <property type="term" value="F:metal ion binding"/>
    <property type="evidence" value="ECO:0007669"/>
    <property type="project" value="UniProtKB-KW"/>
</dbReference>
<proteinExistence type="inferred from homology"/>
<keyword evidence="11" id="KW-0067">ATP-binding</keyword>
<dbReference type="InterPro" id="IPR011545">
    <property type="entry name" value="DEAD/DEAH_box_helicase_dom"/>
</dbReference>
<evidence type="ECO:0000256" key="2">
    <source>
        <dbReference type="ARBA" id="ARBA00001946"/>
    </source>
</evidence>
<dbReference type="Gene3D" id="3.40.50.300">
    <property type="entry name" value="P-loop containing nucleotide triphosphate hydrolases"/>
    <property type="match status" value="2"/>
</dbReference>
<keyword evidence="9" id="KW-0347">Helicase</keyword>
<evidence type="ECO:0000256" key="16">
    <source>
        <dbReference type="ARBA" id="ARBA00035116"/>
    </source>
</evidence>
<evidence type="ECO:0000256" key="1">
    <source>
        <dbReference type="ARBA" id="ARBA00001936"/>
    </source>
</evidence>
<dbReference type="Pfam" id="PF00271">
    <property type="entry name" value="Helicase_C"/>
    <property type="match status" value="1"/>
</dbReference>
<protein>
    <recommendedName>
        <fullName evidence="3">Dicer-like protein 1</fullName>
    </recommendedName>
</protein>
<dbReference type="SMART" id="SM00535">
    <property type="entry name" value="RIBOc"/>
    <property type="match status" value="2"/>
</dbReference>
<feature type="domain" description="Helicase ATP-binding" evidence="21">
    <location>
        <begin position="99"/>
        <end position="280"/>
    </location>
</feature>
<dbReference type="SUPFAM" id="SSF52540">
    <property type="entry name" value="P-loop containing nucleoside triphosphate hydrolases"/>
    <property type="match status" value="2"/>
</dbReference>
<dbReference type="FunFam" id="1.10.1520.10:FF:000026">
    <property type="entry name" value="Dicer-like protein 1"/>
    <property type="match status" value="1"/>
</dbReference>
<feature type="compositionally biased region" description="Polar residues" evidence="18">
    <location>
        <begin position="1"/>
        <end position="16"/>
    </location>
</feature>
<evidence type="ECO:0000256" key="4">
    <source>
        <dbReference type="ARBA" id="ARBA00022721"/>
    </source>
</evidence>
<keyword evidence="6" id="KW-0677">Repeat</keyword>
<feature type="domain" description="RNase III" evidence="19">
    <location>
        <begin position="1227"/>
        <end position="1378"/>
    </location>
</feature>
<dbReference type="Proteomes" id="UP000664169">
    <property type="component" value="Unassembled WGS sequence"/>
</dbReference>
<dbReference type="PROSITE" id="PS50821">
    <property type="entry name" value="PAZ"/>
    <property type="match status" value="1"/>
</dbReference>
<dbReference type="PROSITE" id="PS51194">
    <property type="entry name" value="HELICASE_CTER"/>
    <property type="match status" value="1"/>
</dbReference>
<dbReference type="InterPro" id="IPR005034">
    <property type="entry name" value="Dicer_dimerisation"/>
</dbReference>
<evidence type="ECO:0000259" key="21">
    <source>
        <dbReference type="PROSITE" id="PS51192"/>
    </source>
</evidence>
<dbReference type="SMART" id="SM00490">
    <property type="entry name" value="HELICc"/>
    <property type="match status" value="1"/>
</dbReference>
<dbReference type="GO" id="GO:0051607">
    <property type="term" value="P:defense response to virus"/>
    <property type="evidence" value="ECO:0007669"/>
    <property type="project" value="UniProtKB-KW"/>
</dbReference>
<evidence type="ECO:0000256" key="7">
    <source>
        <dbReference type="ARBA" id="ARBA00022741"/>
    </source>
</evidence>
<evidence type="ECO:0000259" key="22">
    <source>
        <dbReference type="PROSITE" id="PS51194"/>
    </source>
</evidence>
<gene>
    <name evidence="24" type="ORF">GOMPHAMPRED_000335</name>
</gene>
<dbReference type="Pfam" id="PF03368">
    <property type="entry name" value="Dicer_dimer"/>
    <property type="match status" value="1"/>
</dbReference>
<dbReference type="InterPro" id="IPR001650">
    <property type="entry name" value="Helicase_C-like"/>
</dbReference>
<dbReference type="InterPro" id="IPR003100">
    <property type="entry name" value="PAZ_dom"/>
</dbReference>
<evidence type="ECO:0000259" key="20">
    <source>
        <dbReference type="PROSITE" id="PS50821"/>
    </source>
</evidence>
<dbReference type="InterPro" id="IPR027417">
    <property type="entry name" value="P-loop_NTPase"/>
</dbReference>
<evidence type="ECO:0000313" key="25">
    <source>
        <dbReference type="Proteomes" id="UP000664169"/>
    </source>
</evidence>
<organism evidence="24 25">
    <name type="scientific">Gomphillus americanus</name>
    <dbReference type="NCBI Taxonomy" id="1940652"/>
    <lineage>
        <taxon>Eukaryota</taxon>
        <taxon>Fungi</taxon>
        <taxon>Dikarya</taxon>
        <taxon>Ascomycota</taxon>
        <taxon>Pezizomycotina</taxon>
        <taxon>Lecanoromycetes</taxon>
        <taxon>OSLEUM clade</taxon>
        <taxon>Ostropomycetidae</taxon>
        <taxon>Ostropales</taxon>
        <taxon>Graphidaceae</taxon>
        <taxon>Gomphilloideae</taxon>
        <taxon>Gomphillus</taxon>
    </lineage>
</organism>
<keyword evidence="12" id="KW-0460">Magnesium</keyword>
<dbReference type="GO" id="GO:0003723">
    <property type="term" value="F:RNA binding"/>
    <property type="evidence" value="ECO:0007669"/>
    <property type="project" value="UniProtKB-UniRule"/>
</dbReference>
<feature type="domain" description="Helicase C-terminal" evidence="22">
    <location>
        <begin position="428"/>
        <end position="601"/>
    </location>
</feature>
<dbReference type="PROSITE" id="PS51327">
    <property type="entry name" value="DICER_DSRBF"/>
    <property type="match status" value="1"/>
</dbReference>
<dbReference type="GO" id="GO:0030422">
    <property type="term" value="P:siRNA processing"/>
    <property type="evidence" value="ECO:0007669"/>
    <property type="project" value="TreeGrafter"/>
</dbReference>
<keyword evidence="25" id="KW-1185">Reference proteome</keyword>
<dbReference type="PROSITE" id="PS51192">
    <property type="entry name" value="HELICASE_ATP_BIND_1"/>
    <property type="match status" value="1"/>
</dbReference>
<keyword evidence="4" id="KW-0930">Antiviral protein</keyword>
<dbReference type="PANTHER" id="PTHR14950:SF62">
    <property type="entry name" value="DICER-LIKE PROTEIN 1"/>
    <property type="match status" value="1"/>
</dbReference>
<dbReference type="CDD" id="cd18034">
    <property type="entry name" value="DEXHc_dicer"/>
    <property type="match status" value="1"/>
</dbReference>
<accession>A0A8H3I3S8</accession>
<feature type="domain" description="PAZ" evidence="20">
    <location>
        <begin position="858"/>
        <end position="984"/>
    </location>
</feature>
<comment type="similarity">
    <text evidence="16 17">Belongs to the helicase family. Dicer subfamily.</text>
</comment>
<evidence type="ECO:0000259" key="23">
    <source>
        <dbReference type="PROSITE" id="PS51327"/>
    </source>
</evidence>
<evidence type="ECO:0000256" key="17">
    <source>
        <dbReference type="PROSITE-ProRule" id="PRU00657"/>
    </source>
</evidence>
<evidence type="ECO:0000256" key="11">
    <source>
        <dbReference type="ARBA" id="ARBA00022840"/>
    </source>
</evidence>
<dbReference type="InterPro" id="IPR014001">
    <property type="entry name" value="Helicase_ATP-bd"/>
</dbReference>
<evidence type="ECO:0000256" key="8">
    <source>
        <dbReference type="ARBA" id="ARBA00022801"/>
    </source>
</evidence>
<evidence type="ECO:0000313" key="24">
    <source>
        <dbReference type="EMBL" id="CAF9903518.1"/>
    </source>
</evidence>
<sequence>MATMDTISMLDSQQETLQDDPDSSHEPELQTSPARVTQRQKQLNAAWDANFIDQAKLLAEQEDAKIKIIDESQLSLRAMMSRIESDKVITTPREYQLELFERAKKENVIAVLPTGSGKTLIAVLLLQHILEKELEDRKAGRARRISFFLVEVATLVFQQGSVLRNNLSQPVACFCGEMNLDSWSKAMWKDHFDSNLVIVMTAEVLHNCLASGFITIQEINLLILDEAHHTKKKHPYARIMRDFFMTVPETDRPRVFGTTASPVDAKIDAIQAAMDLEKMLSSKIVTVKDPTHLHKWVKPPTELESRYMRLRKPYATQICSEIETDYPHVKILTELTSKSKILTAELGEWCGNRWLVMSMTGEEGEKLEYRVEKQFASHPASQTIVDKELEDVRNARKIVLAFQAEREQSRPDLCIPDLSSKVLRLKELLDDAYNNDPETRCIVFVERRASARLLLEVFKCHAHPHMRVGLLIGSRRQDHGDQKVSIRDQFHNMNRFKDGKLNLLLATSVAEEGLDIPLCNLVIRFDLYKTMIQYMQSRGRARHENSTYIHMLEQFNADHFCTLRDVQEQEIVLRKFCENQPPDRILESLDADLDKNLMKHGIGESYTEPSTGAKLLFGTVLGQLAIFAATIPRNDNVAAEPEYIVSVRGRKFVCEVLLPAGSPLRSVIGKEYPRKSLARRSAAFEACLKLRERGLLDSNLLPVYHKQLPFMRNAHVALHGKKGNAYELVVKPLFWEQQRGSVPTTLYMLRIEVQNPEDSEFPMAPMLLLTRQSMPQFPSFIIYPKPGVKLVISLISSPEAIELSAEQLSSLNAFTLRIFNDVFNKKYKDDPAQMSYWLAPSCLGKNNIGSQQDIIDWKVVDFVNTNDGIPWSIDMAPEELENRFLVDPYSGGHRYYSIRVDPSLKATDPPPKSNPKKEFMDTIVNWTSSLWKKSRSKVTYNPDQPVLLAYKIPLRRNWLDDWDDNDLAEKTLVYVCPEPLKISAIPLATITMCYTLPAVIWRIDAYLVAQEACDVLGLQISSALALEALTKDSNNTEESREQQIQLQRGMGKNYERLEFIGDAFLKMGSSISLYANNASDDEFHFHVKRMLMICNKNLFTHAIKRKLYQYIRAEGFNRRSWYPEGLILLEGKGVAMKSDITDRAPIKHPRRSHHLGDKTIADVCEALIGASLLTGKDVGSMDMAVKAVTVLVDDSNHKALCWTDYFKQYRIPSYQTADASVAQLSVAEQIADTIGYKFKYPRLLASAFTHPSWPLSWGHVPCYQRLEFLGDSLLDMVCINFLFHEHPDRDPQWLTEHKMAMVSNKFLGALCVKLKFPKFLKKNTNSLIFEIKNYVEAMEEAEAESNGAVDYWTTAIDPPKCLSDMVEAYMGAIFVDSSFNYRVIEDFFEKHIKWFFQDMSIYDTFASNHPITLLSSLLSKDFHCHEFSIRAKELPPLVQSEPPLIAAGVMIHLEVVAHDLSSSSVYGKIRASVKAIEMLKQMTLAEFRAKFKCDCKIAGKDAEQQQETQLLHADVGTAI</sequence>
<evidence type="ECO:0000259" key="19">
    <source>
        <dbReference type="PROSITE" id="PS50142"/>
    </source>
</evidence>
<dbReference type="GO" id="GO:0004525">
    <property type="term" value="F:ribonuclease III activity"/>
    <property type="evidence" value="ECO:0007669"/>
    <property type="project" value="InterPro"/>
</dbReference>
<reference evidence="24" key="1">
    <citation type="submission" date="2021-03" db="EMBL/GenBank/DDBJ databases">
        <authorList>
            <person name="Tagirdzhanova G."/>
        </authorList>
    </citation>
    <scope>NUCLEOTIDE SEQUENCE</scope>
</reference>
<keyword evidence="13 17" id="KW-0694">RNA-binding</keyword>